<keyword evidence="4 6" id="KW-0472">Membrane</keyword>
<feature type="transmembrane region" description="Helical" evidence="6">
    <location>
        <begin position="363"/>
        <end position="382"/>
    </location>
</feature>
<dbReference type="Gene3D" id="1.20.1250.20">
    <property type="entry name" value="MFS general substrate transporter like domains"/>
    <property type="match status" value="1"/>
</dbReference>
<feature type="transmembrane region" description="Helical" evidence="6">
    <location>
        <begin position="232"/>
        <end position="251"/>
    </location>
</feature>
<dbReference type="GO" id="GO:0022857">
    <property type="term" value="F:transmembrane transporter activity"/>
    <property type="evidence" value="ECO:0007669"/>
    <property type="project" value="InterPro"/>
</dbReference>
<dbReference type="PRINTS" id="PR01035">
    <property type="entry name" value="TCRTETA"/>
</dbReference>
<evidence type="ECO:0000256" key="6">
    <source>
        <dbReference type="SAM" id="Phobius"/>
    </source>
</evidence>
<protein>
    <submittedName>
        <fullName evidence="8">Major facilitator superfamily domain-containing protein</fullName>
    </submittedName>
</protein>
<dbReference type="Gene3D" id="1.20.1720.10">
    <property type="entry name" value="Multidrug resistance protein D"/>
    <property type="match status" value="1"/>
</dbReference>
<feature type="transmembrane region" description="Helical" evidence="6">
    <location>
        <begin position="34"/>
        <end position="57"/>
    </location>
</feature>
<evidence type="ECO:0000259" key="7">
    <source>
        <dbReference type="PROSITE" id="PS50850"/>
    </source>
</evidence>
<dbReference type="PANTHER" id="PTHR23501:SF94">
    <property type="entry name" value="MAJOR FACILITATOR SUPERFAMILY (MFS) PROFILE DOMAIN-CONTAINING PROTEIN"/>
    <property type="match status" value="1"/>
</dbReference>
<dbReference type="OrthoDB" id="2351791at2759"/>
<feature type="transmembrane region" description="Helical" evidence="6">
    <location>
        <begin position="500"/>
        <end position="518"/>
    </location>
</feature>
<name>A0A1Y2E955_9PEZI</name>
<feature type="transmembrane region" description="Helical" evidence="6">
    <location>
        <begin position="128"/>
        <end position="149"/>
    </location>
</feature>
<proteinExistence type="predicted"/>
<dbReference type="Proteomes" id="UP000193689">
    <property type="component" value="Unassembled WGS sequence"/>
</dbReference>
<reference evidence="8 9" key="1">
    <citation type="submission" date="2016-07" db="EMBL/GenBank/DDBJ databases">
        <title>Pervasive Adenine N6-methylation of Active Genes in Fungi.</title>
        <authorList>
            <consortium name="DOE Joint Genome Institute"/>
            <person name="Mondo S.J."/>
            <person name="Dannebaum R.O."/>
            <person name="Kuo R.C."/>
            <person name="Labutti K."/>
            <person name="Haridas S."/>
            <person name="Kuo A."/>
            <person name="Salamov A."/>
            <person name="Ahrendt S.R."/>
            <person name="Lipzen A."/>
            <person name="Sullivan W."/>
            <person name="Andreopoulos W.B."/>
            <person name="Clum A."/>
            <person name="Lindquist E."/>
            <person name="Daum C."/>
            <person name="Ramamoorthy G.K."/>
            <person name="Gryganskyi A."/>
            <person name="Culley D."/>
            <person name="Magnuson J.K."/>
            <person name="James T.Y."/>
            <person name="O'Malley M.A."/>
            <person name="Stajich J.E."/>
            <person name="Spatafora J.W."/>
            <person name="Visel A."/>
            <person name="Grigoriev I.V."/>
        </authorList>
    </citation>
    <scope>NUCLEOTIDE SEQUENCE [LARGE SCALE GENOMIC DNA]</scope>
    <source>
        <strain evidence="8 9">CBS 129021</strain>
    </source>
</reference>
<evidence type="ECO:0000256" key="3">
    <source>
        <dbReference type="ARBA" id="ARBA00022989"/>
    </source>
</evidence>
<feature type="region of interest" description="Disordered" evidence="5">
    <location>
        <begin position="596"/>
        <end position="619"/>
    </location>
</feature>
<dbReference type="GeneID" id="63781451"/>
<accession>A0A1Y2E955</accession>
<dbReference type="SUPFAM" id="SSF103473">
    <property type="entry name" value="MFS general substrate transporter"/>
    <property type="match status" value="1"/>
</dbReference>
<feature type="transmembrane region" description="Helical" evidence="6">
    <location>
        <begin position="102"/>
        <end position="122"/>
    </location>
</feature>
<dbReference type="CDD" id="cd17502">
    <property type="entry name" value="MFS_Azr1_MDR_like"/>
    <property type="match status" value="1"/>
</dbReference>
<feature type="domain" description="Major facilitator superfamily (MFS) profile" evidence="7">
    <location>
        <begin position="36"/>
        <end position="523"/>
    </location>
</feature>
<evidence type="ECO:0000313" key="8">
    <source>
        <dbReference type="EMBL" id="ORY67806.1"/>
    </source>
</evidence>
<dbReference type="InterPro" id="IPR001958">
    <property type="entry name" value="Tet-R_TetA/multi-R_MdtG-like"/>
</dbReference>
<evidence type="ECO:0000256" key="1">
    <source>
        <dbReference type="ARBA" id="ARBA00004141"/>
    </source>
</evidence>
<keyword evidence="3 6" id="KW-1133">Transmembrane helix</keyword>
<feature type="transmembrane region" description="Helical" evidence="6">
    <location>
        <begin position="161"/>
        <end position="182"/>
    </location>
</feature>
<dbReference type="InterPro" id="IPR036259">
    <property type="entry name" value="MFS_trans_sf"/>
</dbReference>
<feature type="transmembrane region" description="Helical" evidence="6">
    <location>
        <begin position="257"/>
        <end position="277"/>
    </location>
</feature>
<gene>
    <name evidence="8" type="ORF">BCR38DRAFT_522663</name>
</gene>
<dbReference type="InParanoid" id="A0A1Y2E955"/>
<dbReference type="PROSITE" id="PS50850">
    <property type="entry name" value="MFS"/>
    <property type="match status" value="1"/>
</dbReference>
<organism evidence="8 9">
    <name type="scientific">Pseudomassariella vexata</name>
    <dbReference type="NCBI Taxonomy" id="1141098"/>
    <lineage>
        <taxon>Eukaryota</taxon>
        <taxon>Fungi</taxon>
        <taxon>Dikarya</taxon>
        <taxon>Ascomycota</taxon>
        <taxon>Pezizomycotina</taxon>
        <taxon>Sordariomycetes</taxon>
        <taxon>Xylariomycetidae</taxon>
        <taxon>Amphisphaeriales</taxon>
        <taxon>Pseudomassariaceae</taxon>
        <taxon>Pseudomassariella</taxon>
    </lineage>
</organism>
<dbReference type="RefSeq" id="XP_040718430.1">
    <property type="nucleotide sequence ID" value="XM_040865239.1"/>
</dbReference>
<evidence type="ECO:0000256" key="2">
    <source>
        <dbReference type="ARBA" id="ARBA00022692"/>
    </source>
</evidence>
<dbReference type="PANTHER" id="PTHR23501">
    <property type="entry name" value="MAJOR FACILITATOR SUPERFAMILY"/>
    <property type="match status" value="1"/>
</dbReference>
<dbReference type="FunFam" id="1.20.1720.10:FF:000018">
    <property type="entry name" value="Putative MFS multidrug transporter"/>
    <property type="match status" value="1"/>
</dbReference>
<sequence>MNFAAKEMGFSRPLSDIEDGRNQSEEWKPRKQEFAVMITIAIVSLMVALDATILVPVLPTLALDLGGSATDAFWAGTSYLLTCAVFQPFIASLSDIFGRKEILLLSIFIFTLGTALCAPVATNFTVLFAGRSLQGIGGGGIITMGQVIYADVVPLRQRPKYFAIVLGAWALGSVLGPLLGGLFVEHLSWRWCFYVNFPFCLLGFILVPIFVKLSPQKSSLASKLRRVDWVGSFFFIGGTTSFLIGLSWAGIQYDWLSIQTIVPMATGVASVVVSMVWEGYGAREPMLRLSLFCSSSAIAAYACAFCQGFLLFCALYYLPFFFIAVQFKTPMQSGLNLLPVTCLLLPGSIVVSILTSRLGRFRWAVWIGWAITSAGCGLLVLFDQDTTTAMWAGILAVFGVGNGMVLTSVNVAIQAISHVEDCGRAAAMYAFMRTMGMSIGVAVGGTTFQNVMSSKLQDLGLPEAIALNAEGFVEQLASLKPTDATRLDILRSYEEGFHGVFWVMTGCACFGFVASLVIKRHSMDKILDSKFVLNGHRSGADMLKKPEVIDPKVAHTSQRASQTSWVAPDRRVSNMSRLSTIGSTFYIDAEGECTPSRPSLMSRDEDTTPQRPLPMRSPDFNMLSEKTNRPGPHPVARGVASSALEQAPALAFYIAPGNRRVPVDISTGSELVHPFSTSQLSVPKATFLRPPRSAAKTAETRRISNILKRDGF</sequence>
<dbReference type="AlphaFoldDB" id="A0A1Y2E955"/>
<feature type="transmembrane region" description="Helical" evidence="6">
    <location>
        <begin position="388"/>
        <end position="413"/>
    </location>
</feature>
<dbReference type="EMBL" id="MCFJ01000004">
    <property type="protein sequence ID" value="ORY67806.1"/>
    <property type="molecule type" value="Genomic_DNA"/>
</dbReference>
<feature type="transmembrane region" description="Helical" evidence="6">
    <location>
        <begin position="289"/>
        <end position="317"/>
    </location>
</feature>
<evidence type="ECO:0000256" key="4">
    <source>
        <dbReference type="ARBA" id="ARBA00023136"/>
    </source>
</evidence>
<evidence type="ECO:0000256" key="5">
    <source>
        <dbReference type="SAM" id="MobiDB-lite"/>
    </source>
</evidence>
<comment type="caution">
    <text evidence="8">The sequence shown here is derived from an EMBL/GenBank/DDBJ whole genome shotgun (WGS) entry which is preliminary data.</text>
</comment>
<feature type="transmembrane region" description="Helical" evidence="6">
    <location>
        <begin position="188"/>
        <end position="211"/>
    </location>
</feature>
<dbReference type="InterPro" id="IPR020846">
    <property type="entry name" value="MFS_dom"/>
</dbReference>
<feature type="transmembrane region" description="Helical" evidence="6">
    <location>
        <begin position="425"/>
        <end position="448"/>
    </location>
</feature>
<dbReference type="InterPro" id="IPR011701">
    <property type="entry name" value="MFS"/>
</dbReference>
<keyword evidence="2 6" id="KW-0812">Transmembrane</keyword>
<feature type="transmembrane region" description="Helical" evidence="6">
    <location>
        <begin position="72"/>
        <end position="90"/>
    </location>
</feature>
<comment type="subcellular location">
    <subcellularLocation>
        <location evidence="1">Membrane</location>
        <topology evidence="1">Multi-pass membrane protein</topology>
    </subcellularLocation>
</comment>
<dbReference type="GO" id="GO:0005886">
    <property type="term" value="C:plasma membrane"/>
    <property type="evidence" value="ECO:0007669"/>
    <property type="project" value="TreeGrafter"/>
</dbReference>
<dbReference type="Pfam" id="PF07690">
    <property type="entry name" value="MFS_1"/>
    <property type="match status" value="1"/>
</dbReference>
<feature type="transmembrane region" description="Helical" evidence="6">
    <location>
        <begin position="337"/>
        <end position="356"/>
    </location>
</feature>
<evidence type="ECO:0000313" key="9">
    <source>
        <dbReference type="Proteomes" id="UP000193689"/>
    </source>
</evidence>
<keyword evidence="9" id="KW-1185">Reference proteome</keyword>